<dbReference type="Gene3D" id="2.30.110.10">
    <property type="entry name" value="Electron Transport, Fmn-binding Protein, Chain A"/>
    <property type="match status" value="1"/>
</dbReference>
<proteinExistence type="predicted"/>
<dbReference type="InterPro" id="IPR012349">
    <property type="entry name" value="Split_barrel_FMN-bd"/>
</dbReference>
<accession>A0ABS2A654</accession>
<dbReference type="PANTHER" id="PTHR30466">
    <property type="entry name" value="FLAVIN REDUCTASE"/>
    <property type="match status" value="1"/>
</dbReference>
<dbReference type="Pfam" id="PF01613">
    <property type="entry name" value="Flavin_Reduct"/>
    <property type="match status" value="1"/>
</dbReference>
<feature type="compositionally biased region" description="Low complexity" evidence="2">
    <location>
        <begin position="1"/>
        <end position="13"/>
    </location>
</feature>
<name>A0ABS2A654_9ACTN</name>
<evidence type="ECO:0000313" key="5">
    <source>
        <dbReference type="Proteomes" id="UP000632138"/>
    </source>
</evidence>
<feature type="domain" description="Flavin reductase like" evidence="3">
    <location>
        <begin position="60"/>
        <end position="202"/>
    </location>
</feature>
<comment type="caution">
    <text evidence="4">The sequence shown here is derived from an EMBL/GenBank/DDBJ whole genome shotgun (WGS) entry which is preliminary data.</text>
</comment>
<gene>
    <name evidence="4" type="ORF">JIG36_04335</name>
</gene>
<evidence type="ECO:0000256" key="2">
    <source>
        <dbReference type="SAM" id="MobiDB-lite"/>
    </source>
</evidence>
<feature type="region of interest" description="Disordered" evidence="2">
    <location>
        <begin position="1"/>
        <end position="39"/>
    </location>
</feature>
<dbReference type="SUPFAM" id="SSF50475">
    <property type="entry name" value="FMN-binding split barrel"/>
    <property type="match status" value="1"/>
</dbReference>
<evidence type="ECO:0000259" key="3">
    <source>
        <dbReference type="SMART" id="SM00903"/>
    </source>
</evidence>
<protein>
    <submittedName>
        <fullName evidence="4">Flavin reductase family protein</fullName>
    </submittedName>
</protein>
<evidence type="ECO:0000313" key="4">
    <source>
        <dbReference type="EMBL" id="MBM2614783.1"/>
    </source>
</evidence>
<keyword evidence="5" id="KW-1185">Reference proteome</keyword>
<dbReference type="InterPro" id="IPR002563">
    <property type="entry name" value="Flavin_Rdtase-like_dom"/>
</dbReference>
<organism evidence="4 5">
    <name type="scientific">Paractinoplanes ovalisporus</name>
    <dbReference type="NCBI Taxonomy" id="2810368"/>
    <lineage>
        <taxon>Bacteria</taxon>
        <taxon>Bacillati</taxon>
        <taxon>Actinomycetota</taxon>
        <taxon>Actinomycetes</taxon>
        <taxon>Micromonosporales</taxon>
        <taxon>Micromonosporaceae</taxon>
        <taxon>Paractinoplanes</taxon>
    </lineage>
</organism>
<dbReference type="InterPro" id="IPR050268">
    <property type="entry name" value="NADH-dep_flavin_reductase"/>
</dbReference>
<dbReference type="Proteomes" id="UP000632138">
    <property type="component" value="Unassembled WGS sequence"/>
</dbReference>
<sequence>MDRGAPPARGAVPPRDHGGAGSGAHAGRLGVGARDRGPPPVVVTIPTLGRVSPDEFRTCLRGHAAGVVVVTALGPDGPAGLTVTSFTAASLTPPLVSFYADRRSRTWPVIRGAGHFGVNLLAAGQPALAQTFARPGADRFAATAWSPGAAGVPWLSGALAHLSCAVDQVVEVGDHFLVVGLVLHTAPGAGAPLVYHEARYTTVA</sequence>
<dbReference type="EMBL" id="JAENHP010000001">
    <property type="protein sequence ID" value="MBM2614783.1"/>
    <property type="molecule type" value="Genomic_DNA"/>
</dbReference>
<evidence type="ECO:0000256" key="1">
    <source>
        <dbReference type="ARBA" id="ARBA00023002"/>
    </source>
</evidence>
<dbReference type="SMART" id="SM00903">
    <property type="entry name" value="Flavin_Reduct"/>
    <property type="match status" value="1"/>
</dbReference>
<dbReference type="PANTHER" id="PTHR30466:SF1">
    <property type="entry name" value="FMN REDUCTASE (NADH) RUTF"/>
    <property type="match status" value="1"/>
</dbReference>
<keyword evidence="1" id="KW-0560">Oxidoreductase</keyword>
<reference evidence="4 5" key="1">
    <citation type="submission" date="2021-01" db="EMBL/GenBank/DDBJ databases">
        <title>Actinoplanes sp. nov. LDG1-06 isolated from lichen.</title>
        <authorList>
            <person name="Saeng-In P."/>
            <person name="Phongsopitanun W."/>
            <person name="Kanchanasin P."/>
            <person name="Yuki M."/>
            <person name="Kudo T."/>
            <person name="Ohkuma M."/>
            <person name="Tanasupawat S."/>
        </authorList>
    </citation>
    <scope>NUCLEOTIDE SEQUENCE [LARGE SCALE GENOMIC DNA]</scope>
    <source>
        <strain evidence="4 5">LDG1-06</strain>
    </source>
</reference>